<feature type="transmembrane region" description="Helical" evidence="1">
    <location>
        <begin position="353"/>
        <end position="373"/>
    </location>
</feature>
<feature type="transmembrane region" description="Helical" evidence="1">
    <location>
        <begin position="323"/>
        <end position="341"/>
    </location>
</feature>
<evidence type="ECO:0000256" key="1">
    <source>
        <dbReference type="SAM" id="Phobius"/>
    </source>
</evidence>
<keyword evidence="1" id="KW-1133">Transmembrane helix</keyword>
<organism evidence="2 3">
    <name type="scientific">Leptospira sarikeiensis</name>
    <dbReference type="NCBI Taxonomy" id="2484943"/>
    <lineage>
        <taxon>Bacteria</taxon>
        <taxon>Pseudomonadati</taxon>
        <taxon>Spirochaetota</taxon>
        <taxon>Spirochaetia</taxon>
        <taxon>Leptospirales</taxon>
        <taxon>Leptospiraceae</taxon>
        <taxon>Leptospira</taxon>
    </lineage>
</organism>
<feature type="transmembrane region" description="Helical" evidence="1">
    <location>
        <begin position="423"/>
        <end position="441"/>
    </location>
</feature>
<gene>
    <name evidence="2" type="ORF">EHQ64_10290</name>
</gene>
<dbReference type="RefSeq" id="WP_135649405.1">
    <property type="nucleotide sequence ID" value="NZ_RQGF01000026.1"/>
</dbReference>
<feature type="transmembrane region" description="Helical" evidence="1">
    <location>
        <begin position="77"/>
        <end position="94"/>
    </location>
</feature>
<feature type="transmembrane region" description="Helical" evidence="1">
    <location>
        <begin position="47"/>
        <end position="65"/>
    </location>
</feature>
<dbReference type="OrthoDB" id="3362857at2"/>
<feature type="transmembrane region" description="Helical" evidence="1">
    <location>
        <begin position="385"/>
        <end position="403"/>
    </location>
</feature>
<evidence type="ECO:0008006" key="4">
    <source>
        <dbReference type="Google" id="ProtNLM"/>
    </source>
</evidence>
<keyword evidence="1" id="KW-0472">Membrane</keyword>
<sequence length="459" mass="54214">MRFGLEKELGKGTNVWTNLIWIFAAFVFILIFWFWQVQNLERKLNGPHYLIGFLILSFLYVLLFFSKIPIRFDQIGFYLGVFLRLFLVFLVPIFEDDWARYLWDGWVIQERGTPYGISPDSFFGDLDPVRAEILSRINHPDWPTIYGPVLEIYFYFSHALFPWKLWALKLFLIIPDLILYFLIRNKFGIRSGLLYFWNPILLKEIFLNAHPDILGVAILFFSIDQAEKGKYRSSFLLWGLSLAVKGFGIVVLPYLVYKFWKQDPDLKRLIVLACHSLLGFLLPYLPFLFFSKETDFLALTKFLGNFSFFPLGYTILLSALGEISRYLWAVPSFVFTFIFLYKKRDRISIEEGIAGAYFLFFLFSPVVNAWYLLWVLPFLFPIDRTFWPSWILLFVGQFSYLNYANMGNWRAVLEKGYYAHPDWLLNSLSIFSFSILGLWFWTRFYRKSSEIATNPSPLG</sequence>
<evidence type="ECO:0000313" key="3">
    <source>
        <dbReference type="Proteomes" id="UP000297762"/>
    </source>
</evidence>
<keyword evidence="3" id="KW-1185">Reference proteome</keyword>
<dbReference type="AlphaFoldDB" id="A0A4R9K7P0"/>
<feature type="transmembrane region" description="Helical" evidence="1">
    <location>
        <begin position="15"/>
        <end position="35"/>
    </location>
</feature>
<evidence type="ECO:0000313" key="2">
    <source>
        <dbReference type="EMBL" id="TGL61370.1"/>
    </source>
</evidence>
<keyword evidence="1" id="KW-0812">Transmembrane</keyword>
<feature type="transmembrane region" description="Helical" evidence="1">
    <location>
        <begin position="163"/>
        <end position="183"/>
    </location>
</feature>
<comment type="caution">
    <text evidence="2">The sequence shown here is derived from an EMBL/GenBank/DDBJ whole genome shotgun (WGS) entry which is preliminary data.</text>
</comment>
<feature type="transmembrane region" description="Helical" evidence="1">
    <location>
        <begin position="235"/>
        <end position="257"/>
    </location>
</feature>
<feature type="transmembrane region" description="Helical" evidence="1">
    <location>
        <begin position="296"/>
        <end position="316"/>
    </location>
</feature>
<feature type="transmembrane region" description="Helical" evidence="1">
    <location>
        <begin position="269"/>
        <end position="290"/>
    </location>
</feature>
<protein>
    <recommendedName>
        <fullName evidence="4">DUF2029 domain-containing protein</fullName>
    </recommendedName>
</protein>
<name>A0A4R9K7P0_9LEPT</name>
<reference evidence="2" key="1">
    <citation type="journal article" date="2019" name="PLoS Negl. Trop. Dis.">
        <title>Revisiting the worldwide diversity of Leptospira species in the environment.</title>
        <authorList>
            <person name="Vincent A.T."/>
            <person name="Schiettekatte O."/>
            <person name="Bourhy P."/>
            <person name="Veyrier F.J."/>
            <person name="Picardeau M."/>
        </authorList>
    </citation>
    <scope>NUCLEOTIDE SEQUENCE [LARGE SCALE GENOMIC DNA]</scope>
    <source>
        <strain evidence="2">201702455</strain>
    </source>
</reference>
<proteinExistence type="predicted"/>
<dbReference type="Proteomes" id="UP000297762">
    <property type="component" value="Unassembled WGS sequence"/>
</dbReference>
<accession>A0A4R9K7P0</accession>
<dbReference type="EMBL" id="RQGF01000026">
    <property type="protein sequence ID" value="TGL61370.1"/>
    <property type="molecule type" value="Genomic_DNA"/>
</dbReference>